<dbReference type="InterPro" id="IPR016031">
    <property type="entry name" value="Trp_RNA-bd_attenuator-like_dom"/>
</dbReference>
<dbReference type="Gene3D" id="3.60.160.10">
    <property type="entry name" value="Mitochondrial biogenesis AIM24"/>
    <property type="match status" value="1"/>
</dbReference>
<protein>
    <recommendedName>
        <fullName evidence="4">Altered inheritance of mitochondria protein 24, mitochondrial</fullName>
    </recommendedName>
</protein>
<evidence type="ECO:0008006" key="4">
    <source>
        <dbReference type="Google" id="ProtNLM"/>
    </source>
</evidence>
<feature type="transmembrane region" description="Helical" evidence="1">
    <location>
        <begin position="286"/>
        <end position="307"/>
    </location>
</feature>
<dbReference type="InterPro" id="IPR036983">
    <property type="entry name" value="AIM24_sf"/>
</dbReference>
<keyword evidence="1" id="KW-0472">Membrane</keyword>
<keyword evidence="1" id="KW-1133">Transmembrane helix</keyword>
<keyword evidence="3" id="KW-1185">Reference proteome</keyword>
<dbReference type="Pfam" id="PF01987">
    <property type="entry name" value="AIM24"/>
    <property type="match status" value="1"/>
</dbReference>
<evidence type="ECO:0000313" key="2">
    <source>
        <dbReference type="EMBL" id="GJN23330.1"/>
    </source>
</evidence>
<evidence type="ECO:0000256" key="1">
    <source>
        <dbReference type="SAM" id="Phobius"/>
    </source>
</evidence>
<proteinExistence type="predicted"/>
<dbReference type="Proteomes" id="UP001054889">
    <property type="component" value="Unassembled WGS sequence"/>
</dbReference>
<gene>
    <name evidence="2" type="primary">gb10970</name>
    <name evidence="2" type="ORF">PR202_gb10970</name>
</gene>
<comment type="caution">
    <text evidence="2">The sequence shown here is derived from an EMBL/GenBank/DDBJ whole genome shotgun (WGS) entry which is preliminary data.</text>
</comment>
<accession>A0AAV5EKV3</accession>
<dbReference type="AlphaFoldDB" id="A0AAV5EKV3"/>
<dbReference type="SUPFAM" id="SSF51219">
    <property type="entry name" value="TRAP-like"/>
    <property type="match status" value="1"/>
</dbReference>
<dbReference type="PANTHER" id="PTHR43657">
    <property type="entry name" value="TRYPTOPHAN RNA-BINDING ATTENUATOR PROTEIN-LIKE PROTEIN"/>
    <property type="match status" value="1"/>
</dbReference>
<dbReference type="PANTHER" id="PTHR43657:SF1">
    <property type="entry name" value="ALTERED INHERITANCE OF MITOCHONDRIA PROTEIN 24, MITOCHONDRIAL"/>
    <property type="match status" value="1"/>
</dbReference>
<dbReference type="EMBL" id="BQKI01000076">
    <property type="protein sequence ID" value="GJN23330.1"/>
    <property type="molecule type" value="Genomic_DNA"/>
</dbReference>
<sequence>MAAPFYSTPFQPYVYQSQQGSVTAFQISGGDVQVLQVMLKSQEKLTAKPGNQIESLLLGSMSAEQVSFLPATFSKLASFPLEQGAKLMDNNYLPENDGGVWQWIFGKSISSTVFFNPGSDDGYVGISAPFPGRILPLDLANFGGELLCQADAFLCSVNDVSVTSTVEQRPRNIEIGAEMILKQKLRGQGMAFLVGGGSVMQKILAPREVITVDAACIVAMTNTINFQLKSPNQLRRAVFGGENQLTASLTGPGVVFIQSLPFHRLSQRIASSRSVAAPSLRDNPKFFIQIVMFFFLAYVMIVSSIILTDV</sequence>
<organism evidence="2 3">
    <name type="scientific">Eleusine coracana subsp. coracana</name>
    <dbReference type="NCBI Taxonomy" id="191504"/>
    <lineage>
        <taxon>Eukaryota</taxon>
        <taxon>Viridiplantae</taxon>
        <taxon>Streptophyta</taxon>
        <taxon>Embryophyta</taxon>
        <taxon>Tracheophyta</taxon>
        <taxon>Spermatophyta</taxon>
        <taxon>Magnoliopsida</taxon>
        <taxon>Liliopsida</taxon>
        <taxon>Poales</taxon>
        <taxon>Poaceae</taxon>
        <taxon>PACMAD clade</taxon>
        <taxon>Chloridoideae</taxon>
        <taxon>Cynodonteae</taxon>
        <taxon>Eleusininae</taxon>
        <taxon>Eleusine</taxon>
    </lineage>
</organism>
<keyword evidence="1" id="KW-0812">Transmembrane</keyword>
<reference evidence="2" key="1">
    <citation type="journal article" date="2018" name="DNA Res.">
        <title>Multiple hybrid de novo genome assembly of finger millet, an orphan allotetraploid crop.</title>
        <authorList>
            <person name="Hatakeyama M."/>
            <person name="Aluri S."/>
            <person name="Balachadran M.T."/>
            <person name="Sivarajan S.R."/>
            <person name="Patrignani A."/>
            <person name="Gruter S."/>
            <person name="Poveda L."/>
            <person name="Shimizu-Inatsugi R."/>
            <person name="Baeten J."/>
            <person name="Francoijs K.J."/>
            <person name="Nataraja K.N."/>
            <person name="Reddy Y.A.N."/>
            <person name="Phadnis S."/>
            <person name="Ravikumar R.L."/>
            <person name="Schlapbach R."/>
            <person name="Sreeman S.M."/>
            <person name="Shimizu K.K."/>
        </authorList>
    </citation>
    <scope>NUCLEOTIDE SEQUENCE</scope>
</reference>
<reference evidence="2" key="2">
    <citation type="submission" date="2021-12" db="EMBL/GenBank/DDBJ databases">
        <title>Resequencing data analysis of finger millet.</title>
        <authorList>
            <person name="Hatakeyama M."/>
            <person name="Aluri S."/>
            <person name="Balachadran M.T."/>
            <person name="Sivarajan S.R."/>
            <person name="Poveda L."/>
            <person name="Shimizu-Inatsugi R."/>
            <person name="Schlapbach R."/>
            <person name="Sreeman S.M."/>
            <person name="Shimizu K.K."/>
        </authorList>
    </citation>
    <scope>NUCLEOTIDE SEQUENCE</scope>
</reference>
<evidence type="ECO:0000313" key="3">
    <source>
        <dbReference type="Proteomes" id="UP001054889"/>
    </source>
</evidence>
<dbReference type="InterPro" id="IPR002838">
    <property type="entry name" value="AIM24"/>
</dbReference>
<name>A0AAV5EKV3_ELECO</name>